<dbReference type="Gene3D" id="3.40.50.300">
    <property type="entry name" value="P-loop containing nucleotide triphosphate hydrolases"/>
    <property type="match status" value="1"/>
</dbReference>
<dbReference type="PROSITE" id="PS50893">
    <property type="entry name" value="ABC_TRANSPORTER_2"/>
    <property type="match status" value="1"/>
</dbReference>
<dbReference type="FunFam" id="3.40.50.300:FF:000287">
    <property type="entry name" value="Multidrug ABC transporter ATP-binding protein"/>
    <property type="match status" value="1"/>
</dbReference>
<feature type="transmembrane region" description="Helical" evidence="9">
    <location>
        <begin position="287"/>
        <end position="305"/>
    </location>
</feature>
<evidence type="ECO:0000256" key="1">
    <source>
        <dbReference type="ARBA" id="ARBA00004651"/>
    </source>
</evidence>
<dbReference type="PANTHER" id="PTHR24221:SF654">
    <property type="entry name" value="ATP-BINDING CASSETTE SUB-FAMILY B MEMBER 6"/>
    <property type="match status" value="1"/>
</dbReference>
<comment type="subcellular location">
    <subcellularLocation>
        <location evidence="1">Cell membrane</location>
        <topology evidence="1">Multi-pass membrane protein</topology>
    </subcellularLocation>
</comment>
<proteinExistence type="predicted"/>
<keyword evidence="8 9" id="KW-0472">Membrane</keyword>
<reference evidence="12 13" key="1">
    <citation type="submission" date="2016-04" db="EMBL/GenBank/DDBJ databases">
        <title>Chloroflexus islandicus sp. nov., a thermophilic filamentous anoxygenic phototrophic bacterium from geyser Strokkur (Iceland).</title>
        <authorList>
            <person name="Gaisin V.A."/>
            <person name="Kalashnikov A.M."/>
            <person name="Sukhacheva M.V."/>
            <person name="Grouzdev D.S."/>
            <person name="Ivanov T.M."/>
            <person name="Kuznetsov B."/>
            <person name="Gorlenko V.M."/>
        </authorList>
    </citation>
    <scope>NUCLEOTIDE SEQUENCE [LARGE SCALE GENOMIC DNA]</scope>
    <source>
        <strain evidence="13">isl-2</strain>
    </source>
</reference>
<dbReference type="GO" id="GO:0005886">
    <property type="term" value="C:plasma membrane"/>
    <property type="evidence" value="ECO:0007669"/>
    <property type="project" value="UniProtKB-SubCell"/>
</dbReference>
<dbReference type="SUPFAM" id="SSF90123">
    <property type="entry name" value="ABC transporter transmembrane region"/>
    <property type="match status" value="1"/>
</dbReference>
<dbReference type="GO" id="GO:0034040">
    <property type="term" value="F:ATPase-coupled lipid transmembrane transporter activity"/>
    <property type="evidence" value="ECO:0007669"/>
    <property type="project" value="TreeGrafter"/>
</dbReference>
<dbReference type="InterPro" id="IPR003439">
    <property type="entry name" value="ABC_transporter-like_ATP-bd"/>
</dbReference>
<evidence type="ECO:0000256" key="3">
    <source>
        <dbReference type="ARBA" id="ARBA00022475"/>
    </source>
</evidence>
<evidence type="ECO:0000256" key="9">
    <source>
        <dbReference type="SAM" id="Phobius"/>
    </source>
</evidence>
<dbReference type="EMBL" id="LWQS01000056">
    <property type="protein sequence ID" value="OAN45308.1"/>
    <property type="molecule type" value="Genomic_DNA"/>
</dbReference>
<dbReference type="InterPro" id="IPR036640">
    <property type="entry name" value="ABC1_TM_sf"/>
</dbReference>
<keyword evidence="4 9" id="KW-0812">Transmembrane</keyword>
<dbReference type="OrthoDB" id="9762778at2"/>
<dbReference type="Gene3D" id="1.20.1560.10">
    <property type="entry name" value="ABC transporter type 1, transmembrane domain"/>
    <property type="match status" value="1"/>
</dbReference>
<feature type="transmembrane region" description="Helical" evidence="9">
    <location>
        <begin position="36"/>
        <end position="55"/>
    </location>
</feature>
<organism evidence="12 13">
    <name type="scientific">Chloroflexus islandicus</name>
    <dbReference type="NCBI Taxonomy" id="1707952"/>
    <lineage>
        <taxon>Bacteria</taxon>
        <taxon>Bacillati</taxon>
        <taxon>Chloroflexota</taxon>
        <taxon>Chloroflexia</taxon>
        <taxon>Chloroflexales</taxon>
        <taxon>Chloroflexineae</taxon>
        <taxon>Chloroflexaceae</taxon>
        <taxon>Chloroflexus</taxon>
    </lineage>
</organism>
<keyword evidence="5" id="KW-0547">Nucleotide-binding</keyword>
<keyword evidence="7 9" id="KW-1133">Transmembrane helix</keyword>
<dbReference type="InterPro" id="IPR017871">
    <property type="entry name" value="ABC_transporter-like_CS"/>
</dbReference>
<dbReference type="CDD" id="cd18547">
    <property type="entry name" value="ABC_6TM_Tm288_like"/>
    <property type="match status" value="1"/>
</dbReference>
<evidence type="ECO:0000259" key="11">
    <source>
        <dbReference type="PROSITE" id="PS50929"/>
    </source>
</evidence>
<dbReference type="GO" id="GO:0140359">
    <property type="term" value="F:ABC-type transporter activity"/>
    <property type="evidence" value="ECO:0007669"/>
    <property type="project" value="InterPro"/>
</dbReference>
<keyword evidence="13" id="KW-1185">Reference proteome</keyword>
<evidence type="ECO:0000313" key="12">
    <source>
        <dbReference type="EMBL" id="OAN45308.1"/>
    </source>
</evidence>
<keyword evidence="3" id="KW-1003">Cell membrane</keyword>
<comment type="caution">
    <text evidence="12">The sequence shown here is derived from an EMBL/GenBank/DDBJ whole genome shotgun (WGS) entry which is preliminary data.</text>
</comment>
<sequence>MMGGFGGPGRMLNTEVQKPKNVLATIARFWPYFRPYWFAVALTLILITASAQLQVTAPELIGQAVDCYLFPRADACWYTTVNPTATIADRMGGLAGLTGWLLVIFIGGAFLQGLAFFSMNWTGQRALRQIREDVFAHIHRLSLGYFSRNEAGNVMSRITSDTDTIQQALSFALLSVVNGLLQIGLTINAMVQSNLPYALISLSVVPFMILATFYFSTQARRAFRTSRQQMGNVNAGLQESIAGAREVQAFNREAESIAQFERANAANRDANIRAASFTSALNPVLEALGYVAIAIVVVVGALSALRNAPLFGTAVISLGTIFAFIQYVQRFNQPIQQIASLWTNVQNAIAGGERIFGLLDVQPDLVDADNARPLPPIKGRVVFDHVWAEYKPGQPVLRDLSFVAEPGQTIAIVGPTGAGKTTLVNLIPRFYDVSAGSVTIDGYDVREVTAASLRSQIGIVLQDTFLFADTVLNNIRYGRLDASDDEVIAAAKLVGAHEFIERLPDGYQTMLGERGTGLSQGQRQLIAIARAALANPRILILDEATSSVDTRTERIIQRAFDQMLAGRTSFVIAHRLSTIRNADLVLMVKDGQIVERGSHHELLAQRGAYYELYRQQFTAGEGADVEPARVG</sequence>
<feature type="transmembrane region" description="Helical" evidence="9">
    <location>
        <begin position="197"/>
        <end position="217"/>
    </location>
</feature>
<dbReference type="Pfam" id="PF00664">
    <property type="entry name" value="ABC_membrane"/>
    <property type="match status" value="1"/>
</dbReference>
<dbReference type="SUPFAM" id="SSF52540">
    <property type="entry name" value="P-loop containing nucleoside triphosphate hydrolases"/>
    <property type="match status" value="1"/>
</dbReference>
<dbReference type="FunFam" id="1.20.1560.10:FF:000011">
    <property type="entry name" value="Multidrug ABC transporter ATP-binding protein"/>
    <property type="match status" value="1"/>
</dbReference>
<evidence type="ECO:0000256" key="8">
    <source>
        <dbReference type="ARBA" id="ARBA00023136"/>
    </source>
</evidence>
<evidence type="ECO:0000256" key="2">
    <source>
        <dbReference type="ARBA" id="ARBA00022448"/>
    </source>
</evidence>
<evidence type="ECO:0000313" key="13">
    <source>
        <dbReference type="Proteomes" id="UP000078287"/>
    </source>
</evidence>
<feature type="domain" description="ABC transporter" evidence="10">
    <location>
        <begin position="381"/>
        <end position="615"/>
    </location>
</feature>
<feature type="transmembrane region" description="Helical" evidence="9">
    <location>
        <begin position="311"/>
        <end position="328"/>
    </location>
</feature>
<dbReference type="PROSITE" id="PS00211">
    <property type="entry name" value="ABC_TRANSPORTER_1"/>
    <property type="match status" value="1"/>
</dbReference>
<dbReference type="InterPro" id="IPR011527">
    <property type="entry name" value="ABC1_TM_dom"/>
</dbReference>
<dbReference type="InterPro" id="IPR039421">
    <property type="entry name" value="Type_1_exporter"/>
</dbReference>
<feature type="transmembrane region" description="Helical" evidence="9">
    <location>
        <begin position="168"/>
        <end position="191"/>
    </location>
</feature>
<accession>A0A178MBB4</accession>
<protein>
    <submittedName>
        <fullName evidence="12">ABC transporter</fullName>
    </submittedName>
</protein>
<gene>
    <name evidence="12" type="ORF">A6A03_14970</name>
</gene>
<evidence type="ECO:0000256" key="5">
    <source>
        <dbReference type="ARBA" id="ARBA00022741"/>
    </source>
</evidence>
<name>A0A178MBB4_9CHLR</name>
<keyword evidence="2" id="KW-0813">Transport</keyword>
<keyword evidence="6" id="KW-0067">ATP-binding</keyword>
<dbReference type="InterPro" id="IPR027417">
    <property type="entry name" value="P-loop_NTPase"/>
</dbReference>
<dbReference type="GO" id="GO:0005524">
    <property type="term" value="F:ATP binding"/>
    <property type="evidence" value="ECO:0007669"/>
    <property type="project" value="UniProtKB-KW"/>
</dbReference>
<evidence type="ECO:0000256" key="7">
    <source>
        <dbReference type="ARBA" id="ARBA00022989"/>
    </source>
</evidence>
<evidence type="ECO:0000256" key="6">
    <source>
        <dbReference type="ARBA" id="ARBA00022840"/>
    </source>
</evidence>
<dbReference type="InterPro" id="IPR003593">
    <property type="entry name" value="AAA+_ATPase"/>
</dbReference>
<dbReference type="RefSeq" id="WP_066787765.1">
    <property type="nucleotide sequence ID" value="NZ_LWQS01000056.1"/>
</dbReference>
<dbReference type="Proteomes" id="UP000078287">
    <property type="component" value="Unassembled WGS sequence"/>
</dbReference>
<evidence type="ECO:0000256" key="4">
    <source>
        <dbReference type="ARBA" id="ARBA00022692"/>
    </source>
</evidence>
<dbReference type="SMART" id="SM00382">
    <property type="entry name" value="AAA"/>
    <property type="match status" value="1"/>
</dbReference>
<dbReference type="STRING" id="1707952.A6A03_14970"/>
<dbReference type="PANTHER" id="PTHR24221">
    <property type="entry name" value="ATP-BINDING CASSETTE SUB-FAMILY B"/>
    <property type="match status" value="1"/>
</dbReference>
<dbReference type="Pfam" id="PF00005">
    <property type="entry name" value="ABC_tran"/>
    <property type="match status" value="1"/>
</dbReference>
<feature type="domain" description="ABC transmembrane type-1" evidence="11">
    <location>
        <begin position="41"/>
        <end position="347"/>
    </location>
</feature>
<dbReference type="GO" id="GO:0016887">
    <property type="term" value="F:ATP hydrolysis activity"/>
    <property type="evidence" value="ECO:0007669"/>
    <property type="project" value="InterPro"/>
</dbReference>
<feature type="transmembrane region" description="Helical" evidence="9">
    <location>
        <begin position="100"/>
        <end position="121"/>
    </location>
</feature>
<dbReference type="PROSITE" id="PS50929">
    <property type="entry name" value="ABC_TM1F"/>
    <property type="match status" value="1"/>
</dbReference>
<dbReference type="AlphaFoldDB" id="A0A178MBB4"/>
<evidence type="ECO:0000259" key="10">
    <source>
        <dbReference type="PROSITE" id="PS50893"/>
    </source>
</evidence>